<gene>
    <name evidence="1" type="ORF">IAC68_00200</name>
</gene>
<proteinExistence type="predicted"/>
<organism evidence="1 2">
    <name type="scientific">Candidatus Egerieousia excrementavium</name>
    <dbReference type="NCBI Taxonomy" id="2840778"/>
    <lineage>
        <taxon>Bacteria</taxon>
        <taxon>Pseudomonadati</taxon>
        <taxon>Bacteroidota</taxon>
        <taxon>Bacteroidia</taxon>
        <taxon>Bacteroidales</taxon>
        <taxon>Candidatus Egerieousia</taxon>
    </lineage>
</organism>
<evidence type="ECO:0008006" key="3">
    <source>
        <dbReference type="Google" id="ProtNLM"/>
    </source>
</evidence>
<reference evidence="1" key="2">
    <citation type="journal article" date="2021" name="PeerJ">
        <title>Extensive microbial diversity within the chicken gut microbiome revealed by metagenomics and culture.</title>
        <authorList>
            <person name="Gilroy R."/>
            <person name="Ravi A."/>
            <person name="Getino M."/>
            <person name="Pursley I."/>
            <person name="Horton D.L."/>
            <person name="Alikhan N.F."/>
            <person name="Baker D."/>
            <person name="Gharbi K."/>
            <person name="Hall N."/>
            <person name="Watson M."/>
            <person name="Adriaenssens E.M."/>
            <person name="Foster-Nyarko E."/>
            <person name="Jarju S."/>
            <person name="Secka A."/>
            <person name="Antonio M."/>
            <person name="Oren A."/>
            <person name="Chaudhuri R.R."/>
            <person name="La Ragione R."/>
            <person name="Hildebrand F."/>
            <person name="Pallen M.J."/>
        </authorList>
    </citation>
    <scope>NUCLEOTIDE SEQUENCE</scope>
    <source>
        <strain evidence="1">15467</strain>
    </source>
</reference>
<comment type="caution">
    <text evidence="1">The sequence shown here is derived from an EMBL/GenBank/DDBJ whole genome shotgun (WGS) entry which is preliminary data.</text>
</comment>
<name>A0A9D9DIH4_9BACT</name>
<evidence type="ECO:0000313" key="2">
    <source>
        <dbReference type="Proteomes" id="UP000823635"/>
    </source>
</evidence>
<dbReference type="PROSITE" id="PS51257">
    <property type="entry name" value="PROKAR_LIPOPROTEIN"/>
    <property type="match status" value="1"/>
</dbReference>
<evidence type="ECO:0000313" key="1">
    <source>
        <dbReference type="EMBL" id="MBO8428342.1"/>
    </source>
</evidence>
<dbReference type="Proteomes" id="UP000823635">
    <property type="component" value="Unassembled WGS sequence"/>
</dbReference>
<reference evidence="1" key="1">
    <citation type="submission" date="2020-10" db="EMBL/GenBank/DDBJ databases">
        <authorList>
            <person name="Gilroy R."/>
        </authorList>
    </citation>
    <scope>NUCLEOTIDE SEQUENCE</scope>
    <source>
        <strain evidence="1">15467</strain>
    </source>
</reference>
<sequence>MKTLLEKWPDFAWPAAVAVWFLFSYGCSMQGSIRELAAEHVAATVSIADYVLPVYTADSGYTLAADTLQRVDFRGREVLLMSAVKDEQTGEMVVSDRIDPVVVEARFRNIAERNGYVNIAFDINIPSRILYSECQLRLYPQLSFLSDTLNLDKVYITGDKYRREQLRGYELYEKFLNSIIPDTSDFVDVFTRKALLERFVERNFKEVALLKHDTSYVDMESSSRLFGVTLGEAIEHYSKKWLVRRNGRLEDKKEKMFEKYVKNPFEHTGVRLDSVVRGDEGLRYCYRYELKTVPGLKKVELRIGGELFDSQKRLYAMPEAGPVTYYVSSLSSLAVTGTRYRQEIVTRDMEVNSSAYITFNVGDYSYCDTLASNAAQMRRVQNILQTVLADSSYVADSMIISSSSSPEGGYLYNRILSEKRAGSIKEYLLKYMNRVNDSINGGILEVSLMTGPGGSSEEERYVQGRRLKYDADFIKVCEADPWPRLERMIFSDSVLREDIILADAFSIPDPDARERALSKSRHYGYIKEVLYPELRRVDFTLKLHRPGMLKDTLCTYQVDTVYMKGLEALDSQNYREAVALLQPYADMNSALAYLCLGYNHSAKAVLENLPKDARRDYLLAVASARIRDEGGAAKYFLSSVEQDASMRHRGNLDPEISAIIKKYALENIYNQ</sequence>
<accession>A0A9D9DIH4</accession>
<dbReference type="AlphaFoldDB" id="A0A9D9DIH4"/>
<protein>
    <recommendedName>
        <fullName evidence="3">OmpA-like domain-containing protein</fullName>
    </recommendedName>
</protein>
<dbReference type="EMBL" id="JADINB010000005">
    <property type="protein sequence ID" value="MBO8428342.1"/>
    <property type="molecule type" value="Genomic_DNA"/>
</dbReference>